<dbReference type="AlphaFoldDB" id="A0AAV0BI20"/>
<organism evidence="4 5">
    <name type="scientific">Phakopsora pachyrhizi</name>
    <name type="common">Asian soybean rust disease fungus</name>
    <dbReference type="NCBI Taxonomy" id="170000"/>
    <lineage>
        <taxon>Eukaryota</taxon>
        <taxon>Fungi</taxon>
        <taxon>Dikarya</taxon>
        <taxon>Basidiomycota</taxon>
        <taxon>Pucciniomycotina</taxon>
        <taxon>Pucciniomycetes</taxon>
        <taxon>Pucciniales</taxon>
        <taxon>Phakopsoraceae</taxon>
        <taxon>Phakopsora</taxon>
    </lineage>
</organism>
<evidence type="ECO:0000313" key="5">
    <source>
        <dbReference type="Proteomes" id="UP001153365"/>
    </source>
</evidence>
<keyword evidence="3" id="KW-1133">Transmembrane helix</keyword>
<reference evidence="4" key="1">
    <citation type="submission" date="2022-06" db="EMBL/GenBank/DDBJ databases">
        <authorList>
            <consortium name="SYNGENTA / RWTH Aachen University"/>
        </authorList>
    </citation>
    <scope>NUCLEOTIDE SEQUENCE</scope>
</reference>
<evidence type="ECO:0000313" key="4">
    <source>
        <dbReference type="EMBL" id="CAH7686986.1"/>
    </source>
</evidence>
<feature type="region of interest" description="Disordered" evidence="2">
    <location>
        <begin position="50"/>
        <end position="100"/>
    </location>
</feature>
<gene>
    <name evidence="4" type="ORF">PPACK8108_LOCUS21704</name>
</gene>
<keyword evidence="3" id="KW-0812">Transmembrane</keyword>
<evidence type="ECO:0000256" key="3">
    <source>
        <dbReference type="SAM" id="Phobius"/>
    </source>
</evidence>
<feature type="region of interest" description="Disordered" evidence="2">
    <location>
        <begin position="114"/>
        <end position="133"/>
    </location>
</feature>
<keyword evidence="3" id="KW-0472">Membrane</keyword>
<accession>A0AAV0BI20</accession>
<dbReference type="EMBL" id="CALTRL010005826">
    <property type="protein sequence ID" value="CAH7686986.1"/>
    <property type="molecule type" value="Genomic_DNA"/>
</dbReference>
<feature type="transmembrane region" description="Helical" evidence="3">
    <location>
        <begin position="6"/>
        <end position="24"/>
    </location>
</feature>
<proteinExistence type="predicted"/>
<feature type="compositionally biased region" description="Basic and acidic residues" evidence="2">
    <location>
        <begin position="69"/>
        <end position="96"/>
    </location>
</feature>
<protein>
    <submittedName>
        <fullName evidence="4">Expressed protein</fullName>
    </submittedName>
</protein>
<feature type="coiled-coil region" evidence="1">
    <location>
        <begin position="318"/>
        <end position="346"/>
    </location>
</feature>
<dbReference type="Proteomes" id="UP001153365">
    <property type="component" value="Unassembled WGS sequence"/>
</dbReference>
<name>A0AAV0BI20_PHAPC</name>
<evidence type="ECO:0000256" key="1">
    <source>
        <dbReference type="SAM" id="Coils"/>
    </source>
</evidence>
<keyword evidence="1" id="KW-0175">Coiled coil</keyword>
<feature type="region of interest" description="Disordered" evidence="2">
    <location>
        <begin position="356"/>
        <end position="385"/>
    </location>
</feature>
<sequence>MVGPNIGYWIFLLGYFNLVFHSLLCEQRSILFKRTVPSAKETEELLQIQHSPLAGGVDDTTPLLGVPKADLDTPQHPADPRSKAQDEKKPELHKEGLSAPLDVHQLNSKEIKKNVEPPKERGIPNPKDYQRLSPSRSFGQVIRDWYRHNPSIVATSLRLITRFFHPRKMQEADEKKLKKTEEEIQKAKEALAKLLEKGDEEALKLKAKKKEKLEKAENISKKKEETTADSKTISSDLNIKRPNVQDNNVKQQVPVNIIPNTNKDGLIYPNKIMYGEKLLIFFPEKKKSIGQRLNGWYRKSPSVLARFLRGLVRYFHVRKIEEHKLKKAAEEKEKKAKEEASKAKIIIKVKEFEKTNKTPEDNKATDSKEVTNTKELTDPETKKDQ</sequence>
<keyword evidence="5" id="KW-1185">Reference proteome</keyword>
<evidence type="ECO:0000256" key="2">
    <source>
        <dbReference type="SAM" id="MobiDB-lite"/>
    </source>
</evidence>
<comment type="caution">
    <text evidence="4">The sequence shown here is derived from an EMBL/GenBank/DDBJ whole genome shotgun (WGS) entry which is preliminary data.</text>
</comment>
<feature type="coiled-coil region" evidence="1">
    <location>
        <begin position="170"/>
        <end position="229"/>
    </location>
</feature>